<name>B7JYE7_RIPO1</name>
<dbReference type="OrthoDB" id="507484at2"/>
<protein>
    <submittedName>
        <fullName evidence="1">Uncharacterized protein</fullName>
    </submittedName>
</protein>
<dbReference type="RefSeq" id="WP_012596510.1">
    <property type="nucleotide sequence ID" value="NC_011726.1"/>
</dbReference>
<evidence type="ECO:0000313" key="1">
    <source>
        <dbReference type="EMBL" id="ACK67249.1"/>
    </source>
</evidence>
<dbReference type="eggNOG" id="ENOG5030QDG">
    <property type="taxonomic scope" value="Bacteria"/>
</dbReference>
<dbReference type="KEGG" id="cyp:PCC8801_3276"/>
<gene>
    <name evidence="1" type="ordered locus">PCC8801_3276</name>
</gene>
<organism evidence="1 2">
    <name type="scientific">Rippkaea orientalis (strain PCC 8801 / RF-1)</name>
    <name type="common">Cyanothece sp. (strain PCC 8801)</name>
    <dbReference type="NCBI Taxonomy" id="41431"/>
    <lineage>
        <taxon>Bacteria</taxon>
        <taxon>Bacillati</taxon>
        <taxon>Cyanobacteriota</taxon>
        <taxon>Cyanophyceae</taxon>
        <taxon>Oscillatoriophycideae</taxon>
        <taxon>Chroococcales</taxon>
        <taxon>Aphanothecaceae</taxon>
        <taxon>Rippkaea</taxon>
        <taxon>Rippkaea orientalis</taxon>
    </lineage>
</organism>
<dbReference type="Proteomes" id="UP000008204">
    <property type="component" value="Chromosome"/>
</dbReference>
<dbReference type="EMBL" id="CP001287">
    <property type="protein sequence ID" value="ACK67249.1"/>
    <property type="molecule type" value="Genomic_DNA"/>
</dbReference>
<reference evidence="2" key="1">
    <citation type="journal article" date="2011" name="MBio">
        <title>Novel metabolic attributes of the genus Cyanothece, comprising a group of unicellular nitrogen-fixing Cyanobacteria.</title>
        <authorList>
            <person name="Bandyopadhyay A."/>
            <person name="Elvitigala T."/>
            <person name="Welsh E."/>
            <person name="Stockel J."/>
            <person name="Liberton M."/>
            <person name="Min H."/>
            <person name="Sherman L.A."/>
            <person name="Pakrasi H.B."/>
        </authorList>
    </citation>
    <scope>NUCLEOTIDE SEQUENCE [LARGE SCALE GENOMIC DNA]</scope>
    <source>
        <strain evidence="2">PCC 8801</strain>
    </source>
</reference>
<dbReference type="AlphaFoldDB" id="B7JYE7"/>
<proteinExistence type="predicted"/>
<accession>B7JYE7</accession>
<sequence>MNTKISIIYPLKWMINYVTLPCLLMGLPPSYAATFSTISRTSFIATNFNQIPQNVGTILDVNAINIAEVGLVGSSIEIDSVFAVEDSSVVARSDIFIETLGTGEIYQQNINVYLTFLGQFFIPANNFLSFDFQGSMSLFNLTNNLLLNPVSTSSYLNFLFYDISNNQVLDVIEIVAASNTNSKDDFNQDLFKFAQSPYTQLAERQDFVVFEDNEELVETFFSGSYSRYFQQDTQLTLVIASQSCNYASNTLDVCVRVPEPSSNLMIFLSSFIISIRGLTGRIMKQIIKFTI</sequence>
<dbReference type="HOGENOM" id="CLU_083261_0_0_3"/>
<evidence type="ECO:0000313" key="2">
    <source>
        <dbReference type="Proteomes" id="UP000008204"/>
    </source>
</evidence>
<keyword evidence="2" id="KW-1185">Reference proteome</keyword>